<dbReference type="OrthoDB" id="1094867at2"/>
<dbReference type="RefSeq" id="WP_105016295.1">
    <property type="nucleotide sequence ID" value="NZ_MSCN01000001.1"/>
</dbReference>
<dbReference type="Proteomes" id="UP000238882">
    <property type="component" value="Unassembled WGS sequence"/>
</dbReference>
<evidence type="ECO:0000313" key="1">
    <source>
        <dbReference type="EMBL" id="PQJ79699.1"/>
    </source>
</evidence>
<protein>
    <recommendedName>
        <fullName evidence="3">Alpha/beta hydrolase</fullName>
    </recommendedName>
</protein>
<accession>A0A2S7WQ24</accession>
<proteinExistence type="predicted"/>
<organism evidence="1 2">
    <name type="scientific">Polaribacter porphyrae</name>
    <dbReference type="NCBI Taxonomy" id="1137780"/>
    <lineage>
        <taxon>Bacteria</taxon>
        <taxon>Pseudomonadati</taxon>
        <taxon>Bacteroidota</taxon>
        <taxon>Flavobacteriia</taxon>
        <taxon>Flavobacteriales</taxon>
        <taxon>Flavobacteriaceae</taxon>
    </lineage>
</organism>
<dbReference type="EMBL" id="MSCN01000001">
    <property type="protein sequence ID" value="PQJ79699.1"/>
    <property type="molecule type" value="Genomic_DNA"/>
</dbReference>
<reference evidence="1 2" key="1">
    <citation type="submission" date="2016-12" db="EMBL/GenBank/DDBJ databases">
        <title>Trade-off between light-utilization and light-protection in marine flavobacteria.</title>
        <authorList>
            <person name="Kumagai Y."/>
            <person name="Yoshizawa S."/>
            <person name="Kogure K."/>
            <person name="Iwasaki W."/>
        </authorList>
    </citation>
    <scope>NUCLEOTIDE SEQUENCE [LARGE SCALE GENOMIC DNA]</scope>
    <source>
        <strain evidence="1 2">NBRC 108759</strain>
    </source>
</reference>
<evidence type="ECO:0008006" key="3">
    <source>
        <dbReference type="Google" id="ProtNLM"/>
    </source>
</evidence>
<dbReference type="AlphaFoldDB" id="A0A2S7WQ24"/>
<evidence type="ECO:0000313" key="2">
    <source>
        <dbReference type="Proteomes" id="UP000238882"/>
    </source>
</evidence>
<dbReference type="InterPro" id="IPR029058">
    <property type="entry name" value="AB_hydrolase_fold"/>
</dbReference>
<keyword evidence="2" id="KW-1185">Reference proteome</keyword>
<name>A0A2S7WQ24_9FLAO</name>
<comment type="caution">
    <text evidence="1">The sequence shown here is derived from an EMBL/GenBank/DDBJ whole genome shotgun (WGS) entry which is preliminary data.</text>
</comment>
<dbReference type="SUPFAM" id="SSF53474">
    <property type="entry name" value="alpha/beta-Hydrolases"/>
    <property type="match status" value="1"/>
</dbReference>
<gene>
    <name evidence="1" type="ORF">BTO18_11175</name>
</gene>
<dbReference type="PROSITE" id="PS51257">
    <property type="entry name" value="PROKAR_LIPOPROTEIN"/>
    <property type="match status" value="1"/>
</dbReference>
<sequence length="317" mass="36261">MPKFKIMYRVSSKFFKILFYIICVSFISCSDSLSEINIDASVLNKNTTGSGFFEYTNQVLLKDKIIKTFYHIPTNVNSNTKVLFVFHGGGRNAKDYRDAIIKKANEHQFIAIVPEFSIENFPGGDGYNLGNVFIDGDNPTANTLNPKNEWTFSIVESIFDFVKQEIENTSEKYQIIGHSAGAQFAHRLFMFIPSASYDKIVLSSAGWYTVPNFTIDFPYGYQKSPLENININDLFSKKIFIQVGEYDNDPNASGLRRNQFADVQGINRFERAYHFYDKAKELADLNNISFNWKVRTNLGLNHDYKTALTMASDLIFK</sequence>
<dbReference type="Gene3D" id="3.40.50.1820">
    <property type="entry name" value="alpha/beta hydrolase"/>
    <property type="match status" value="1"/>
</dbReference>